<name>A0A5C3LVD3_9AGAR</name>
<feature type="region of interest" description="Disordered" evidence="1">
    <location>
        <begin position="1"/>
        <end position="21"/>
    </location>
</feature>
<feature type="compositionally biased region" description="Basic and acidic residues" evidence="1">
    <location>
        <begin position="69"/>
        <end position="89"/>
    </location>
</feature>
<evidence type="ECO:0000256" key="1">
    <source>
        <dbReference type="SAM" id="MobiDB-lite"/>
    </source>
</evidence>
<evidence type="ECO:0000313" key="2">
    <source>
        <dbReference type="EMBL" id="TFK36772.1"/>
    </source>
</evidence>
<dbReference type="EMBL" id="ML213612">
    <property type="protein sequence ID" value="TFK36772.1"/>
    <property type="molecule type" value="Genomic_DNA"/>
</dbReference>
<sequence>MKNDSNHSVINKDKTCSDPLPFPTSSMEFVNNYDDNTIPALVESDYEEDMAFTTVYKVQSKEATIPSNRKRELDKAEEKLKKEFKQDEKKKKKPQGQKQIVEMKGTKKMNWQAKKLGSTFDMLTKQAVGQWIDPEAKANGISQWKHSVLHKVPTGHALEVNQLGQESW</sequence>
<feature type="compositionally biased region" description="Basic and acidic residues" evidence="1">
    <location>
        <begin position="1"/>
        <end position="16"/>
    </location>
</feature>
<gene>
    <name evidence="2" type="ORF">BDQ12DRAFT_667639</name>
</gene>
<feature type="region of interest" description="Disordered" evidence="1">
    <location>
        <begin position="63"/>
        <end position="102"/>
    </location>
</feature>
<dbReference type="AlphaFoldDB" id="A0A5C3LVD3"/>
<evidence type="ECO:0000313" key="3">
    <source>
        <dbReference type="Proteomes" id="UP000308652"/>
    </source>
</evidence>
<protein>
    <submittedName>
        <fullName evidence="2">Uncharacterized protein</fullName>
    </submittedName>
</protein>
<keyword evidence="3" id="KW-1185">Reference proteome</keyword>
<reference evidence="2 3" key="1">
    <citation type="journal article" date="2019" name="Nat. Ecol. Evol.">
        <title>Megaphylogeny resolves global patterns of mushroom evolution.</title>
        <authorList>
            <person name="Varga T."/>
            <person name="Krizsan K."/>
            <person name="Foldi C."/>
            <person name="Dima B."/>
            <person name="Sanchez-Garcia M."/>
            <person name="Sanchez-Ramirez S."/>
            <person name="Szollosi G.J."/>
            <person name="Szarkandi J.G."/>
            <person name="Papp V."/>
            <person name="Albert L."/>
            <person name="Andreopoulos W."/>
            <person name="Angelini C."/>
            <person name="Antonin V."/>
            <person name="Barry K.W."/>
            <person name="Bougher N.L."/>
            <person name="Buchanan P."/>
            <person name="Buyck B."/>
            <person name="Bense V."/>
            <person name="Catcheside P."/>
            <person name="Chovatia M."/>
            <person name="Cooper J."/>
            <person name="Damon W."/>
            <person name="Desjardin D."/>
            <person name="Finy P."/>
            <person name="Geml J."/>
            <person name="Haridas S."/>
            <person name="Hughes K."/>
            <person name="Justo A."/>
            <person name="Karasinski D."/>
            <person name="Kautmanova I."/>
            <person name="Kiss B."/>
            <person name="Kocsube S."/>
            <person name="Kotiranta H."/>
            <person name="LaButti K.M."/>
            <person name="Lechner B.E."/>
            <person name="Liimatainen K."/>
            <person name="Lipzen A."/>
            <person name="Lukacs Z."/>
            <person name="Mihaltcheva S."/>
            <person name="Morgado L.N."/>
            <person name="Niskanen T."/>
            <person name="Noordeloos M.E."/>
            <person name="Ohm R.A."/>
            <person name="Ortiz-Santana B."/>
            <person name="Ovrebo C."/>
            <person name="Racz N."/>
            <person name="Riley R."/>
            <person name="Savchenko A."/>
            <person name="Shiryaev A."/>
            <person name="Soop K."/>
            <person name="Spirin V."/>
            <person name="Szebenyi C."/>
            <person name="Tomsovsky M."/>
            <person name="Tulloss R.E."/>
            <person name="Uehling J."/>
            <person name="Grigoriev I.V."/>
            <person name="Vagvolgyi C."/>
            <person name="Papp T."/>
            <person name="Martin F.M."/>
            <person name="Miettinen O."/>
            <person name="Hibbett D.S."/>
            <person name="Nagy L.G."/>
        </authorList>
    </citation>
    <scope>NUCLEOTIDE SEQUENCE [LARGE SCALE GENOMIC DNA]</scope>
    <source>
        <strain evidence="2 3">CBS 166.37</strain>
    </source>
</reference>
<accession>A0A5C3LVD3</accession>
<proteinExistence type="predicted"/>
<dbReference type="OrthoDB" id="3257623at2759"/>
<dbReference type="Proteomes" id="UP000308652">
    <property type="component" value="Unassembled WGS sequence"/>
</dbReference>
<organism evidence="2 3">
    <name type="scientific">Crucibulum laeve</name>
    <dbReference type="NCBI Taxonomy" id="68775"/>
    <lineage>
        <taxon>Eukaryota</taxon>
        <taxon>Fungi</taxon>
        <taxon>Dikarya</taxon>
        <taxon>Basidiomycota</taxon>
        <taxon>Agaricomycotina</taxon>
        <taxon>Agaricomycetes</taxon>
        <taxon>Agaricomycetidae</taxon>
        <taxon>Agaricales</taxon>
        <taxon>Agaricineae</taxon>
        <taxon>Nidulariaceae</taxon>
        <taxon>Crucibulum</taxon>
    </lineage>
</organism>